<comment type="caution">
    <text evidence="1">The sequence shown here is derived from an EMBL/GenBank/DDBJ whole genome shotgun (WGS) entry which is preliminary data.</text>
</comment>
<dbReference type="AlphaFoldDB" id="A0A812ML80"/>
<evidence type="ECO:0000313" key="2">
    <source>
        <dbReference type="Proteomes" id="UP000649617"/>
    </source>
</evidence>
<dbReference type="OrthoDB" id="448509at2759"/>
<keyword evidence="2" id="KW-1185">Reference proteome</keyword>
<organism evidence="1 2">
    <name type="scientific">Symbiodinium pilosum</name>
    <name type="common">Dinoflagellate</name>
    <dbReference type="NCBI Taxonomy" id="2952"/>
    <lineage>
        <taxon>Eukaryota</taxon>
        <taxon>Sar</taxon>
        <taxon>Alveolata</taxon>
        <taxon>Dinophyceae</taxon>
        <taxon>Suessiales</taxon>
        <taxon>Symbiodiniaceae</taxon>
        <taxon>Symbiodinium</taxon>
    </lineage>
</organism>
<evidence type="ECO:0000313" key="1">
    <source>
        <dbReference type="EMBL" id="CAE7267406.1"/>
    </source>
</evidence>
<accession>A0A812ML80</accession>
<dbReference type="Proteomes" id="UP000649617">
    <property type="component" value="Unassembled WGS sequence"/>
</dbReference>
<name>A0A812ML80_SYMPI</name>
<dbReference type="EMBL" id="CAJNIZ010008441">
    <property type="protein sequence ID" value="CAE7267406.1"/>
    <property type="molecule type" value="Genomic_DNA"/>
</dbReference>
<sequence length="273" mass="29787">MPEGSEGPDCEAVSEEAASTSSISISNVKHVYLDFDQTICVVHVFKQLAGWEPGVDPPHALSERGQIHRLKMLNAASPSFGASWTARALGGRNSNMVQIIVLTKGMLGACAYVLEQEGLLHFVEIFGLLGAAYGELDFDRLALQPSRLEGMPEKQRCQSTASLIQKHMRARRATGASAVLVSCDPEEVESVASVCLGILATGLEGREMAELRRLCLDSEQAIQRLWREVPELQDSERTHRKGKGRGIKGSPARNVHDAIPELFSSLVETLNIR</sequence>
<proteinExistence type="predicted"/>
<protein>
    <submittedName>
        <fullName evidence="1">Uncharacterized protein</fullName>
    </submittedName>
</protein>
<gene>
    <name evidence="1" type="ORF">SPIL2461_LOCUS5805</name>
</gene>
<reference evidence="1" key="1">
    <citation type="submission" date="2021-02" db="EMBL/GenBank/DDBJ databases">
        <authorList>
            <person name="Dougan E. K."/>
            <person name="Rhodes N."/>
            <person name="Thang M."/>
            <person name="Chan C."/>
        </authorList>
    </citation>
    <scope>NUCLEOTIDE SEQUENCE</scope>
</reference>